<evidence type="ECO:0000256" key="1">
    <source>
        <dbReference type="SAM" id="Phobius"/>
    </source>
</evidence>
<reference evidence="3" key="2">
    <citation type="submission" date="2021-09" db="EMBL/GenBank/DDBJ databases">
        <authorList>
            <person name="Gilroy R."/>
        </authorList>
    </citation>
    <scope>NUCLEOTIDE SEQUENCE</scope>
    <source>
        <strain evidence="3">CHK124-7917</strain>
    </source>
</reference>
<dbReference type="InterPro" id="IPR018392">
    <property type="entry name" value="LysM"/>
</dbReference>
<dbReference type="Gene3D" id="3.10.350.10">
    <property type="entry name" value="LysM domain"/>
    <property type="match status" value="1"/>
</dbReference>
<comment type="caution">
    <text evidence="3">The sequence shown here is derived from an EMBL/GenBank/DDBJ whole genome shotgun (WGS) entry which is preliminary data.</text>
</comment>
<name>A0A921KNX8_9ACTN</name>
<dbReference type="Pfam" id="PF01476">
    <property type="entry name" value="LysM"/>
    <property type="match status" value="1"/>
</dbReference>
<sequence length="145" mass="14809">MSRNACTAVYAFEGTAALAARPARRLTLVEGGLNRKGTAPAPRTGRLDALQLVFAILAGAAVVAAIVLASTLSDLAISSSRARALEDVATTTVTVSEGDSLWGIAAERPVEGVETADLVRWIADANALDGASLRPGQSLVVPARG</sequence>
<dbReference type="EMBL" id="DYWQ01000155">
    <property type="protein sequence ID" value="HJF46106.1"/>
    <property type="molecule type" value="Genomic_DNA"/>
</dbReference>
<proteinExistence type="predicted"/>
<dbReference type="PROSITE" id="PS51782">
    <property type="entry name" value="LYSM"/>
    <property type="match status" value="1"/>
</dbReference>
<keyword evidence="1" id="KW-0472">Membrane</keyword>
<keyword evidence="1" id="KW-1133">Transmembrane helix</keyword>
<dbReference type="SUPFAM" id="SSF54106">
    <property type="entry name" value="LysM domain"/>
    <property type="match status" value="1"/>
</dbReference>
<organism evidence="3 4">
    <name type="scientific">Thermophilibacter provencensis</name>
    <dbReference type="NCBI Taxonomy" id="1852386"/>
    <lineage>
        <taxon>Bacteria</taxon>
        <taxon>Bacillati</taxon>
        <taxon>Actinomycetota</taxon>
        <taxon>Coriobacteriia</taxon>
        <taxon>Coriobacteriales</taxon>
        <taxon>Atopobiaceae</taxon>
        <taxon>Thermophilibacter</taxon>
    </lineage>
</organism>
<evidence type="ECO:0000313" key="3">
    <source>
        <dbReference type="EMBL" id="HJF46106.1"/>
    </source>
</evidence>
<keyword evidence="1" id="KW-0812">Transmembrane</keyword>
<dbReference type="InterPro" id="IPR036779">
    <property type="entry name" value="LysM_dom_sf"/>
</dbReference>
<reference evidence="3" key="1">
    <citation type="journal article" date="2021" name="PeerJ">
        <title>Extensive microbial diversity within the chicken gut microbiome revealed by metagenomics and culture.</title>
        <authorList>
            <person name="Gilroy R."/>
            <person name="Ravi A."/>
            <person name="Getino M."/>
            <person name="Pursley I."/>
            <person name="Horton D.L."/>
            <person name="Alikhan N.F."/>
            <person name="Baker D."/>
            <person name="Gharbi K."/>
            <person name="Hall N."/>
            <person name="Watson M."/>
            <person name="Adriaenssens E.M."/>
            <person name="Foster-Nyarko E."/>
            <person name="Jarju S."/>
            <person name="Secka A."/>
            <person name="Antonio M."/>
            <person name="Oren A."/>
            <person name="Chaudhuri R.R."/>
            <person name="La Ragione R."/>
            <person name="Hildebrand F."/>
            <person name="Pallen M.J."/>
        </authorList>
    </citation>
    <scope>NUCLEOTIDE SEQUENCE</scope>
    <source>
        <strain evidence="3">CHK124-7917</strain>
    </source>
</reference>
<evidence type="ECO:0000313" key="4">
    <source>
        <dbReference type="Proteomes" id="UP000697330"/>
    </source>
</evidence>
<dbReference type="RefSeq" id="WP_274959680.1">
    <property type="nucleotide sequence ID" value="NZ_DYWQ01000155.1"/>
</dbReference>
<dbReference type="CDD" id="cd00118">
    <property type="entry name" value="LysM"/>
    <property type="match status" value="1"/>
</dbReference>
<protein>
    <submittedName>
        <fullName evidence="3">LysM peptidoglycan-binding domain-containing protein</fullName>
    </submittedName>
</protein>
<feature type="transmembrane region" description="Helical" evidence="1">
    <location>
        <begin position="52"/>
        <end position="73"/>
    </location>
</feature>
<dbReference type="SMART" id="SM00257">
    <property type="entry name" value="LysM"/>
    <property type="match status" value="1"/>
</dbReference>
<dbReference type="AlphaFoldDB" id="A0A921KNX8"/>
<evidence type="ECO:0000259" key="2">
    <source>
        <dbReference type="PROSITE" id="PS51782"/>
    </source>
</evidence>
<feature type="domain" description="LysM" evidence="2">
    <location>
        <begin position="91"/>
        <end position="141"/>
    </location>
</feature>
<accession>A0A921KNX8</accession>
<dbReference type="Proteomes" id="UP000697330">
    <property type="component" value="Unassembled WGS sequence"/>
</dbReference>
<gene>
    <name evidence="3" type="ORF">K8U72_10070</name>
</gene>